<keyword evidence="2" id="KW-0808">Transferase</keyword>
<accession>A0A101GML9</accession>
<sequence>MGVERFQPYFLLPASAGSTNYQSMPFYSQQYYLTMISRLHNFDGSMTDPTSQVIYAEYREESAANTSLPVITRTEQMNATEGAAAVEAYNKNAPAGSGATLLNMYYQYRGDSILQPIERVPALQHYRLVHETPQNVYGSTGGSGPDLKAVKVFEYVPGARISGEGIIEVPVTTNTGRTFTYRQESVNGTFVVPYATSGWSGEVKATGEYRIAGTGQTFGVTEEDIQQGRIIN</sequence>
<dbReference type="Pfam" id="PF18079">
    <property type="entry name" value="AglB_L1"/>
    <property type="match status" value="1"/>
</dbReference>
<protein>
    <submittedName>
        <fullName evidence="2">Oligosaccharyl transferase, STT3 subunit</fullName>
    </submittedName>
</protein>
<dbReference type="PATRIC" id="fig|2198.4.peg.1596"/>
<gene>
    <name evidence="2" type="ORF">XD82_1248</name>
</gene>
<evidence type="ECO:0000313" key="3">
    <source>
        <dbReference type="Proteomes" id="UP000054323"/>
    </source>
</evidence>
<comment type="caution">
    <text evidence="2">The sequence shown here is derived from an EMBL/GenBank/DDBJ whole genome shotgun (WGS) entry which is preliminary data.</text>
</comment>
<reference evidence="3" key="1">
    <citation type="journal article" date="2015" name="MBio">
        <title>Genome-Resolved Metagenomic Analysis Reveals Roles for Candidate Phyla and Other Microbial Community Members in Biogeochemical Transformations in Oil Reservoirs.</title>
        <authorList>
            <person name="Hu P."/>
            <person name="Tom L."/>
            <person name="Singh A."/>
            <person name="Thomas B.C."/>
            <person name="Baker B.J."/>
            <person name="Piceno Y.M."/>
            <person name="Andersen G.L."/>
            <person name="Banfield J.F."/>
        </authorList>
    </citation>
    <scope>NUCLEOTIDE SEQUENCE [LARGE SCALE GENOMIC DNA]</scope>
</reference>
<dbReference type="EMBL" id="LGGD01000155">
    <property type="protein sequence ID" value="KUK61199.1"/>
    <property type="molecule type" value="Genomic_DNA"/>
</dbReference>
<dbReference type="AlphaFoldDB" id="A0A101GML9"/>
<organism evidence="2 3">
    <name type="scientific">Methanoculleus marisnigri</name>
    <dbReference type="NCBI Taxonomy" id="2198"/>
    <lineage>
        <taxon>Archaea</taxon>
        <taxon>Methanobacteriati</taxon>
        <taxon>Methanobacteriota</taxon>
        <taxon>Stenosarchaea group</taxon>
        <taxon>Methanomicrobia</taxon>
        <taxon>Methanomicrobiales</taxon>
        <taxon>Methanomicrobiaceae</taxon>
        <taxon>Methanoculleus</taxon>
    </lineage>
</organism>
<proteinExistence type="predicted"/>
<evidence type="ECO:0000313" key="2">
    <source>
        <dbReference type="EMBL" id="KUK61199.1"/>
    </source>
</evidence>
<dbReference type="InterPro" id="IPR041154">
    <property type="entry name" value="AglB_P1"/>
</dbReference>
<dbReference type="Gene3D" id="2.60.40.3390">
    <property type="match status" value="1"/>
</dbReference>
<dbReference type="GO" id="GO:0016740">
    <property type="term" value="F:transferase activity"/>
    <property type="evidence" value="ECO:0007669"/>
    <property type="project" value="UniProtKB-KW"/>
</dbReference>
<dbReference type="Proteomes" id="UP000054323">
    <property type="component" value="Unassembled WGS sequence"/>
</dbReference>
<name>A0A101GML9_9EURY</name>
<evidence type="ECO:0000259" key="1">
    <source>
        <dbReference type="Pfam" id="PF18079"/>
    </source>
</evidence>
<feature type="domain" description="Archaeal glycosylation protein B peripheral" evidence="1">
    <location>
        <begin position="158"/>
        <end position="231"/>
    </location>
</feature>